<feature type="chain" id="PRO_5009306463" evidence="2">
    <location>
        <begin position="26"/>
        <end position="213"/>
    </location>
</feature>
<evidence type="ECO:0000313" key="3">
    <source>
        <dbReference type="Proteomes" id="UP000095284"/>
    </source>
</evidence>
<sequence>MNNMILQVEMLRTVVLACVLALVVAQEDVLLEKPKAPLNSAKILASKTPLSQYAIENMEFVLEYFLVNIGDKPATKVRLDDRKAFPTQDYELVKGLLQVHWDSLAPGENVTHSVVVKPRRFGLFNHTSAVISYYPTEDAKEARIGYSTAPGEGTIYSQRSYERRFGERWSSWLLFALLIIPFTALPYYFWVSFRNHYPESNVSQEVESKKKAK</sequence>
<reference evidence="4" key="1">
    <citation type="submission" date="2016-11" db="UniProtKB">
        <authorList>
            <consortium name="WormBaseParasite"/>
        </authorList>
    </citation>
    <scope>IDENTIFICATION</scope>
</reference>
<dbReference type="Proteomes" id="UP000095284">
    <property type="component" value="Unplaced"/>
</dbReference>
<dbReference type="PANTHER" id="PTHR12861:SF3">
    <property type="entry name" value="TRANSLOCON-ASSOCIATED PROTEIN SUBUNIT BETA"/>
    <property type="match status" value="1"/>
</dbReference>
<keyword evidence="1" id="KW-1133">Transmembrane helix</keyword>
<name>A0A1I7SQF7_BURXY</name>
<dbReference type="eggNOG" id="KOG3317">
    <property type="taxonomic scope" value="Eukaryota"/>
</dbReference>
<proteinExistence type="predicted"/>
<protein>
    <submittedName>
        <fullName evidence="4">Translocon-associated protein subunit beta</fullName>
    </submittedName>
</protein>
<evidence type="ECO:0000313" key="4">
    <source>
        <dbReference type="WBParaSite" id="BXY_1526700.1"/>
    </source>
</evidence>
<keyword evidence="1" id="KW-0812">Transmembrane</keyword>
<organism evidence="3 4">
    <name type="scientific">Bursaphelenchus xylophilus</name>
    <name type="common">Pinewood nematode worm</name>
    <name type="synonym">Aphelenchoides xylophilus</name>
    <dbReference type="NCBI Taxonomy" id="6326"/>
    <lineage>
        <taxon>Eukaryota</taxon>
        <taxon>Metazoa</taxon>
        <taxon>Ecdysozoa</taxon>
        <taxon>Nematoda</taxon>
        <taxon>Chromadorea</taxon>
        <taxon>Rhabditida</taxon>
        <taxon>Tylenchina</taxon>
        <taxon>Tylenchomorpha</taxon>
        <taxon>Aphelenchoidea</taxon>
        <taxon>Aphelenchoididae</taxon>
        <taxon>Bursaphelenchus</taxon>
    </lineage>
</organism>
<dbReference type="AlphaFoldDB" id="A0A1I7SQF7"/>
<evidence type="ECO:0000256" key="1">
    <source>
        <dbReference type="SAM" id="Phobius"/>
    </source>
</evidence>
<dbReference type="Pfam" id="PF05753">
    <property type="entry name" value="TRAP_beta"/>
    <property type="match status" value="1"/>
</dbReference>
<evidence type="ECO:0000256" key="2">
    <source>
        <dbReference type="SAM" id="SignalP"/>
    </source>
</evidence>
<feature type="signal peptide" evidence="2">
    <location>
        <begin position="1"/>
        <end position="25"/>
    </location>
</feature>
<dbReference type="WBParaSite" id="BXY_1526700.1">
    <property type="protein sequence ID" value="BXY_1526700.1"/>
    <property type="gene ID" value="BXY_1526700"/>
</dbReference>
<accession>A0A1I7SQF7</accession>
<dbReference type="GO" id="GO:0005783">
    <property type="term" value="C:endoplasmic reticulum"/>
    <property type="evidence" value="ECO:0007669"/>
    <property type="project" value="TreeGrafter"/>
</dbReference>
<keyword evidence="2" id="KW-0732">Signal</keyword>
<keyword evidence="1" id="KW-0472">Membrane</keyword>
<feature type="transmembrane region" description="Helical" evidence="1">
    <location>
        <begin position="169"/>
        <end position="190"/>
    </location>
</feature>
<dbReference type="PANTHER" id="PTHR12861">
    <property type="entry name" value="TRANSLOCON-ASSOCIATED PROTEIN, BETA SUBUNIT PRECURSOR TRAP-BETA SIGNAL SEQUENCE RECEPTOR BETA SUBUNIT"/>
    <property type="match status" value="1"/>
</dbReference>